<protein>
    <submittedName>
        <fullName evidence="3">Putative AC transposase</fullName>
    </submittedName>
</protein>
<accession>A0A8J5NGD7</accession>
<dbReference type="GO" id="GO:0006139">
    <property type="term" value="P:nucleobase-containing compound metabolic process"/>
    <property type="evidence" value="ECO:0007669"/>
    <property type="project" value="InterPro"/>
</dbReference>
<dbReference type="PANTHER" id="PTHR43040">
    <property type="entry name" value="RIBONUCLEASE D"/>
    <property type="match status" value="1"/>
</dbReference>
<evidence type="ECO:0000313" key="4">
    <source>
        <dbReference type="Proteomes" id="UP000694050"/>
    </source>
</evidence>
<evidence type="ECO:0000259" key="2">
    <source>
        <dbReference type="Pfam" id="PF01612"/>
    </source>
</evidence>
<feature type="region of interest" description="Disordered" evidence="1">
    <location>
        <begin position="1"/>
        <end position="28"/>
    </location>
</feature>
<reference evidence="3" key="1">
    <citation type="submission" date="2021-04" db="EMBL/GenBank/DDBJ databases">
        <title>First draft genome resource for Brassicaceae pathogens Fusarium oxysporum f. sp. raphani and Fusarium oxysporum f. sp. rapae.</title>
        <authorList>
            <person name="Asai S."/>
        </authorList>
    </citation>
    <scope>NUCLEOTIDE SEQUENCE</scope>
    <source>
        <strain evidence="3">Tf1208</strain>
    </source>
</reference>
<dbReference type="GO" id="GO:0003676">
    <property type="term" value="F:nucleic acid binding"/>
    <property type="evidence" value="ECO:0007669"/>
    <property type="project" value="InterPro"/>
</dbReference>
<dbReference type="PANTHER" id="PTHR43040:SF1">
    <property type="entry name" value="RIBONUCLEASE D"/>
    <property type="match status" value="1"/>
</dbReference>
<dbReference type="GO" id="GO:0008408">
    <property type="term" value="F:3'-5' exonuclease activity"/>
    <property type="evidence" value="ECO:0007669"/>
    <property type="project" value="InterPro"/>
</dbReference>
<dbReference type="InterPro" id="IPR002562">
    <property type="entry name" value="3'-5'_exonuclease_dom"/>
</dbReference>
<gene>
    <name evidence="3" type="ORF">Forpe1208_v016053</name>
</gene>
<evidence type="ECO:0000313" key="3">
    <source>
        <dbReference type="EMBL" id="KAG7403649.1"/>
    </source>
</evidence>
<dbReference type="EMBL" id="JAELUQ010000014">
    <property type="protein sequence ID" value="KAG7403649.1"/>
    <property type="molecule type" value="Genomic_DNA"/>
</dbReference>
<sequence length="1033" mass="118579">MDSFDEEDAASTPPPPSELSTSSASTKYAPSRFPDYEAWTIDKFERFPGFTICHDPSRERTWWWQFGFRMKDNRSQPHKIVWICERCFLRNRLKTTHYVFIASTAGGIVRHLSREHKVVPPSRQRTGPVSGNGGAQRNLLDMLHADPTNPRDQSLLSDLHSLFDPAVNQLLLLDWLTYHNLPFNLVNSERFRRLLLYNNPSLQEEQIPSDRTLVNLLTNEYNRARGPVHVLLQKARSMIHFTFDGWTSRQNASFLGINAHFVDRDWKQWRILLALPALRNRHTGAALADEVADTICAFGLQDRIGYYTLDNATNNDTAMEALAAEFDFDKDERRIRCAPHFLNLAVRAMMYGSKRDNFDELLAHWGDKDFMTEEDEQRQLSDAINELGTDDDFGTPSMEEDLELETAPEQSQDQCQVPEIINAEKVDKYRKFGPFGKLHNIGIALRMNSQLLEDFYEAQRQTAPTEPVLAWVQNVCTRWQSDEAMASRALLKRSAVNRMLSIVEERWVSQGGKEQDRPAILKENLSLEEWKVVATVQKILQPFKVASKQLQGEGISGKRSTSGGFDEYFQVVEMLLDHLELAVQGVIIEENDDHIMEEVHLFDDMDAKTRKLLKIYIKLGWKKLNDYYGKLTSTAYVAAVVFHPCKKWRTLEQLWNQLPSRQTSEWRKTYEGNLTRVWEEKYKDMAHEVACNAVSASESNSALDYIERRLAFSRSLVRPDSQERQSKRRKQSATLPVQDELDQYLSEPPVDNIAYKVDPIAWWRDVGADMASILDTVTQRLSTVKLEDKPAIIFVNNATAIAQLVDSLDGPPAVPPSIFIDLEGVNLSRHGTISIMQVYYLPTKCTYLIDVYTLRDECFSTPGRNGRTLKGILECDSIPKVFFDVRNDSDALYGNYQTKLAGIYDLQLMELATRSFSRRCVNGLSKCIERDAPMSIQERLDWVQTKEGGLRLFAPEKGGRYEVFNERPLPDAIKFYCAQDVQILPRLWVYYDGKMGQRWGERMIAESRARVQSSQFATYNGKGRHMALAPTGW</sequence>
<proteinExistence type="predicted"/>
<dbReference type="Proteomes" id="UP000694050">
    <property type="component" value="Unassembled WGS sequence"/>
</dbReference>
<name>A0A8J5NGD7_FUSOX</name>
<evidence type="ECO:0000256" key="1">
    <source>
        <dbReference type="SAM" id="MobiDB-lite"/>
    </source>
</evidence>
<feature type="domain" description="3'-5' exonuclease" evidence="2">
    <location>
        <begin position="817"/>
        <end position="988"/>
    </location>
</feature>
<comment type="caution">
    <text evidence="3">The sequence shown here is derived from an EMBL/GenBank/DDBJ whole genome shotgun (WGS) entry which is preliminary data.</text>
</comment>
<organism evidence="3 4">
    <name type="scientific">Fusarium oxysporum f. sp. rapae</name>
    <dbReference type="NCBI Taxonomy" id="485398"/>
    <lineage>
        <taxon>Eukaryota</taxon>
        <taxon>Fungi</taxon>
        <taxon>Dikarya</taxon>
        <taxon>Ascomycota</taxon>
        <taxon>Pezizomycotina</taxon>
        <taxon>Sordariomycetes</taxon>
        <taxon>Hypocreomycetidae</taxon>
        <taxon>Hypocreales</taxon>
        <taxon>Nectriaceae</taxon>
        <taxon>Fusarium</taxon>
        <taxon>Fusarium oxysporum species complex</taxon>
    </lineage>
</organism>
<dbReference type="AlphaFoldDB" id="A0A8J5NGD7"/>
<dbReference type="Pfam" id="PF01612">
    <property type="entry name" value="DNA_pol_A_exo1"/>
    <property type="match status" value="1"/>
</dbReference>